<protein>
    <submittedName>
        <fullName evidence="2">Uncharacterized protein</fullName>
    </submittedName>
</protein>
<evidence type="ECO:0000313" key="3">
    <source>
        <dbReference type="Proteomes" id="UP000748025"/>
    </source>
</evidence>
<name>A0A9P7N164_9HYPO</name>
<comment type="caution">
    <text evidence="2">The sequence shown here is derived from an EMBL/GenBank/DDBJ whole genome shotgun (WGS) entry which is preliminary data.</text>
</comment>
<proteinExistence type="predicted"/>
<accession>A0A9P7N164</accession>
<feature type="non-terminal residue" evidence="2">
    <location>
        <position position="1"/>
    </location>
</feature>
<evidence type="ECO:0000256" key="1">
    <source>
        <dbReference type="SAM" id="MobiDB-lite"/>
    </source>
</evidence>
<organism evidence="2 3">
    <name type="scientific">Claviceps pusilla</name>
    <dbReference type="NCBI Taxonomy" id="123648"/>
    <lineage>
        <taxon>Eukaryota</taxon>
        <taxon>Fungi</taxon>
        <taxon>Dikarya</taxon>
        <taxon>Ascomycota</taxon>
        <taxon>Pezizomycotina</taxon>
        <taxon>Sordariomycetes</taxon>
        <taxon>Hypocreomycetidae</taxon>
        <taxon>Hypocreales</taxon>
        <taxon>Clavicipitaceae</taxon>
        <taxon>Claviceps</taxon>
    </lineage>
</organism>
<gene>
    <name evidence="2" type="ORF">E4U43_006205</name>
</gene>
<dbReference type="AlphaFoldDB" id="A0A9P7N164"/>
<evidence type="ECO:0000313" key="2">
    <source>
        <dbReference type="EMBL" id="KAG5984048.1"/>
    </source>
</evidence>
<sequence length="80" mass="8843">WLPVGRAASESFGGGIRRLHDPSTTPPANVIRRRANMQKKLVLWAFSVAAAARLDDNIPGYLFALRFRAALDEPKVPESQ</sequence>
<reference evidence="2" key="1">
    <citation type="journal article" date="2020" name="bioRxiv">
        <title>Whole genome comparisons of ergot fungi reveals the divergence and evolution of species within the genus Claviceps are the result of varying mechanisms driving genome evolution and host range expansion.</title>
        <authorList>
            <person name="Wyka S.A."/>
            <person name="Mondo S.J."/>
            <person name="Liu M."/>
            <person name="Dettman J."/>
            <person name="Nalam V."/>
            <person name="Broders K.D."/>
        </authorList>
    </citation>
    <scope>NUCLEOTIDE SEQUENCE</scope>
    <source>
        <strain evidence="2">CCC 602</strain>
    </source>
</reference>
<dbReference type="Proteomes" id="UP000748025">
    <property type="component" value="Unassembled WGS sequence"/>
</dbReference>
<feature type="region of interest" description="Disordered" evidence="1">
    <location>
        <begin position="1"/>
        <end position="29"/>
    </location>
</feature>
<feature type="non-terminal residue" evidence="2">
    <location>
        <position position="80"/>
    </location>
</feature>
<dbReference type="EMBL" id="SRPW01004242">
    <property type="protein sequence ID" value="KAG5984048.1"/>
    <property type="molecule type" value="Genomic_DNA"/>
</dbReference>
<keyword evidence="3" id="KW-1185">Reference proteome</keyword>